<dbReference type="SUPFAM" id="SSF101874">
    <property type="entry name" value="YceI-like"/>
    <property type="match status" value="1"/>
</dbReference>
<feature type="domain" description="Lipid/polyisoprenoid-binding YceI-like" evidence="2">
    <location>
        <begin position="154"/>
        <end position="304"/>
    </location>
</feature>
<dbReference type="SMART" id="SM00867">
    <property type="entry name" value="YceI"/>
    <property type="match status" value="1"/>
</dbReference>
<dbReference type="Pfam" id="PF04264">
    <property type="entry name" value="YceI"/>
    <property type="match status" value="1"/>
</dbReference>
<keyword evidence="4" id="KW-1185">Reference proteome</keyword>
<evidence type="ECO:0000313" key="3">
    <source>
        <dbReference type="EMBL" id="KAA2243018.1"/>
    </source>
</evidence>
<proteinExistence type="predicted"/>
<sequence>MERRKMGTYRKSVSRRPQAGQIPAGAATGSKQEEPDAAANAGRNGRRKSGEETQKQVVQVFCYIRLSVVQSLNTYKTMKRSIVTLAGLLLALSSLHPAISSPGHPLLNEGGASTTGTAGNIVIAGTGNGAGSSNTTGTSNTTTVAKPLPGAATTWKIAEGYSIKFDGKGASGTLSGLKGAIVFDEKDPGGSHFNVTVSTATINTGNNLKNKHVKSEKYLDVEKFPLIKFSSSSIKASGNGYTANGTLEIHGVKKQISMPFQFKSNGNGGTFTANIEISRKDYKIGSSSWLLGDDFKVEISVPVTK</sequence>
<evidence type="ECO:0000256" key="1">
    <source>
        <dbReference type="SAM" id="MobiDB-lite"/>
    </source>
</evidence>
<dbReference type="PANTHER" id="PTHR34406:SF1">
    <property type="entry name" value="PROTEIN YCEI"/>
    <property type="match status" value="1"/>
</dbReference>
<comment type="caution">
    <text evidence="3">The sequence shown here is derived from an EMBL/GenBank/DDBJ whole genome shotgun (WGS) entry which is preliminary data.</text>
</comment>
<evidence type="ECO:0000313" key="4">
    <source>
        <dbReference type="Proteomes" id="UP000324611"/>
    </source>
</evidence>
<name>A0A5B2VWN0_9BACT</name>
<organism evidence="3 4">
    <name type="scientific">Chitinophaga agrisoli</name>
    <dbReference type="NCBI Taxonomy" id="2607653"/>
    <lineage>
        <taxon>Bacteria</taxon>
        <taxon>Pseudomonadati</taxon>
        <taxon>Bacteroidota</taxon>
        <taxon>Chitinophagia</taxon>
        <taxon>Chitinophagales</taxon>
        <taxon>Chitinophagaceae</taxon>
        <taxon>Chitinophaga</taxon>
    </lineage>
</organism>
<feature type="compositionally biased region" description="Basic residues" evidence="1">
    <location>
        <begin position="1"/>
        <end position="14"/>
    </location>
</feature>
<dbReference type="EMBL" id="VUOC01000002">
    <property type="protein sequence ID" value="KAA2243018.1"/>
    <property type="molecule type" value="Genomic_DNA"/>
</dbReference>
<dbReference type="Gene3D" id="2.40.128.110">
    <property type="entry name" value="Lipid/polyisoprenoid-binding, YceI-like"/>
    <property type="match status" value="1"/>
</dbReference>
<dbReference type="Proteomes" id="UP000324611">
    <property type="component" value="Unassembled WGS sequence"/>
</dbReference>
<reference evidence="3 4" key="2">
    <citation type="submission" date="2019-09" db="EMBL/GenBank/DDBJ databases">
        <authorList>
            <person name="Jin C."/>
        </authorList>
    </citation>
    <scope>NUCLEOTIDE SEQUENCE [LARGE SCALE GENOMIC DNA]</scope>
    <source>
        <strain evidence="3 4">BN140078</strain>
    </source>
</reference>
<dbReference type="InterPro" id="IPR007372">
    <property type="entry name" value="Lipid/polyisoprenoid-bd_YceI"/>
</dbReference>
<feature type="region of interest" description="Disordered" evidence="1">
    <location>
        <begin position="1"/>
        <end position="52"/>
    </location>
</feature>
<dbReference type="PANTHER" id="PTHR34406">
    <property type="entry name" value="PROTEIN YCEI"/>
    <property type="match status" value="1"/>
</dbReference>
<accession>A0A5B2VWN0</accession>
<reference evidence="3 4" key="1">
    <citation type="submission" date="2019-09" db="EMBL/GenBank/DDBJ databases">
        <title>Chitinophaga ginsengihumi sp. nov., isolated from soil of ginseng rhizosphere.</title>
        <authorList>
            <person name="Lee J."/>
        </authorList>
    </citation>
    <scope>NUCLEOTIDE SEQUENCE [LARGE SCALE GENOMIC DNA]</scope>
    <source>
        <strain evidence="3 4">BN140078</strain>
    </source>
</reference>
<dbReference type="AlphaFoldDB" id="A0A5B2VWN0"/>
<protein>
    <submittedName>
        <fullName evidence="3">YceI family protein</fullName>
    </submittedName>
</protein>
<gene>
    <name evidence="3" type="ORF">F0L74_10890</name>
</gene>
<dbReference type="InterPro" id="IPR036761">
    <property type="entry name" value="TTHA0802/YceI-like_sf"/>
</dbReference>
<evidence type="ECO:0000259" key="2">
    <source>
        <dbReference type="SMART" id="SM00867"/>
    </source>
</evidence>